<dbReference type="GO" id="GO:0035567">
    <property type="term" value="P:non-canonical Wnt signaling pathway"/>
    <property type="evidence" value="ECO:0007669"/>
    <property type="project" value="TreeGrafter"/>
</dbReference>
<keyword evidence="5" id="KW-0675">Receptor</keyword>
<keyword evidence="10" id="KW-1185">Reference proteome</keyword>
<dbReference type="InterPro" id="IPR015526">
    <property type="entry name" value="Frizzled/SFRP"/>
</dbReference>
<dbReference type="Proteomes" id="UP000269396">
    <property type="component" value="Unassembled WGS sequence"/>
</dbReference>
<dbReference type="GO" id="GO:0005886">
    <property type="term" value="C:plasma membrane"/>
    <property type="evidence" value="ECO:0007669"/>
    <property type="project" value="UniProtKB-SubCell"/>
</dbReference>
<dbReference type="PANTHER" id="PTHR11309">
    <property type="entry name" value="FRIZZLED"/>
    <property type="match status" value="1"/>
</dbReference>
<keyword evidence="3" id="KW-0472">Membrane</keyword>
<dbReference type="GO" id="GO:0042813">
    <property type="term" value="F:Wnt receptor activity"/>
    <property type="evidence" value="ECO:0007669"/>
    <property type="project" value="TreeGrafter"/>
</dbReference>
<protein>
    <submittedName>
        <fullName evidence="9">Uncharacterized protein</fullName>
    </submittedName>
</protein>
<accession>A0A183NIA2</accession>
<organism evidence="9 10">
    <name type="scientific">Schistosoma mattheei</name>
    <dbReference type="NCBI Taxonomy" id="31246"/>
    <lineage>
        <taxon>Eukaryota</taxon>
        <taxon>Metazoa</taxon>
        <taxon>Spiralia</taxon>
        <taxon>Lophotrochozoa</taxon>
        <taxon>Platyhelminthes</taxon>
        <taxon>Trematoda</taxon>
        <taxon>Digenea</taxon>
        <taxon>Strigeidida</taxon>
        <taxon>Schistosomatoidea</taxon>
        <taxon>Schistosomatidae</taxon>
        <taxon>Schistosoma</taxon>
    </lineage>
</organism>
<dbReference type="GO" id="GO:0060070">
    <property type="term" value="P:canonical Wnt signaling pathway"/>
    <property type="evidence" value="ECO:0007669"/>
    <property type="project" value="TreeGrafter"/>
</dbReference>
<evidence type="ECO:0000313" key="9">
    <source>
        <dbReference type="EMBL" id="VDO81895.1"/>
    </source>
</evidence>
<dbReference type="EMBL" id="UZAL01002221">
    <property type="protein sequence ID" value="VDO81895.1"/>
    <property type="molecule type" value="Genomic_DNA"/>
</dbReference>
<comment type="caution">
    <text evidence="8">Lacks conserved residue(s) required for the propagation of feature annotation.</text>
</comment>
<keyword evidence="7" id="KW-0807">Transducer</keyword>
<keyword evidence="5" id="KW-0297">G-protein coupled receptor</keyword>
<reference evidence="9 10" key="1">
    <citation type="submission" date="2018-11" db="EMBL/GenBank/DDBJ databases">
        <authorList>
            <consortium name="Pathogen Informatics"/>
        </authorList>
    </citation>
    <scope>NUCLEOTIDE SEQUENCE [LARGE SCALE GENOMIC DNA]</scope>
    <source>
        <strain>Denwood</strain>
        <strain evidence="10">Zambia</strain>
    </source>
</reference>
<evidence type="ECO:0000256" key="6">
    <source>
        <dbReference type="ARBA" id="ARBA00023157"/>
    </source>
</evidence>
<evidence type="ECO:0000313" key="10">
    <source>
        <dbReference type="Proteomes" id="UP000269396"/>
    </source>
</evidence>
<proteinExistence type="predicted"/>
<dbReference type="SUPFAM" id="SSF63501">
    <property type="entry name" value="Frizzled cysteine-rich domain"/>
    <property type="match status" value="1"/>
</dbReference>
<dbReference type="SMART" id="SM00063">
    <property type="entry name" value="FRI"/>
    <property type="match status" value="1"/>
</dbReference>
<evidence type="ECO:0000256" key="2">
    <source>
        <dbReference type="ARBA" id="ARBA00022473"/>
    </source>
</evidence>
<gene>
    <name evidence="9" type="ORF">SMTD_LOCUS1838</name>
</gene>
<dbReference type="InterPro" id="IPR036790">
    <property type="entry name" value="Frizzled_dom_sf"/>
</dbReference>
<feature type="non-terminal residue" evidence="9">
    <location>
        <position position="79"/>
    </location>
</feature>
<evidence type="ECO:0000256" key="1">
    <source>
        <dbReference type="ARBA" id="ARBA00004651"/>
    </source>
</evidence>
<dbReference type="PROSITE" id="PS50038">
    <property type="entry name" value="FZ"/>
    <property type="match status" value="1"/>
</dbReference>
<comment type="subcellular location">
    <subcellularLocation>
        <location evidence="1">Cell membrane</location>
        <topology evidence="1">Multi-pass membrane protein</topology>
    </subcellularLocation>
</comment>
<keyword evidence="6 8" id="KW-1015">Disulfide bond</keyword>
<dbReference type="Gene3D" id="1.10.2000.10">
    <property type="entry name" value="Frizzled cysteine-rich domain"/>
    <property type="match status" value="1"/>
</dbReference>
<name>A0A183NIA2_9TREM</name>
<keyword evidence="3" id="KW-1003">Cell membrane</keyword>
<dbReference type="AlphaFoldDB" id="A0A183NIA2"/>
<dbReference type="Pfam" id="PF01392">
    <property type="entry name" value="Fz"/>
    <property type="match status" value="1"/>
</dbReference>
<evidence type="ECO:0000256" key="8">
    <source>
        <dbReference type="PROSITE-ProRule" id="PRU00090"/>
    </source>
</evidence>
<evidence type="ECO:0000256" key="4">
    <source>
        <dbReference type="ARBA" id="ARBA00022687"/>
    </source>
</evidence>
<keyword evidence="2" id="KW-0217">Developmental protein</keyword>
<sequence length="79" mass="9182">MYLLLSNNDIDNDLRLFLCSMYTPICLPNWHYRLTACKSLCESARDGCMPVMRTYGFGWPERMNCDLLPEGIERNANTL</sequence>
<evidence type="ECO:0000256" key="5">
    <source>
        <dbReference type="ARBA" id="ARBA00023040"/>
    </source>
</evidence>
<feature type="disulfide bond" evidence="8">
    <location>
        <begin position="41"/>
        <end position="65"/>
    </location>
</feature>
<dbReference type="GO" id="GO:0017147">
    <property type="term" value="F:Wnt-protein binding"/>
    <property type="evidence" value="ECO:0007669"/>
    <property type="project" value="TreeGrafter"/>
</dbReference>
<dbReference type="STRING" id="31246.A0A183NIA2"/>
<dbReference type="PANTHER" id="PTHR11309:SF136">
    <property type="entry name" value="FRIZZLED-5"/>
    <property type="match status" value="1"/>
</dbReference>
<dbReference type="InterPro" id="IPR020067">
    <property type="entry name" value="Frizzled_dom"/>
</dbReference>
<evidence type="ECO:0000256" key="3">
    <source>
        <dbReference type="ARBA" id="ARBA00022475"/>
    </source>
</evidence>
<keyword evidence="4" id="KW-0879">Wnt signaling pathway</keyword>
<evidence type="ECO:0000256" key="7">
    <source>
        <dbReference type="ARBA" id="ARBA00023224"/>
    </source>
</evidence>
<dbReference type="GO" id="GO:0004930">
    <property type="term" value="F:G protein-coupled receptor activity"/>
    <property type="evidence" value="ECO:0007669"/>
    <property type="project" value="UniProtKB-KW"/>
</dbReference>